<accession>A0ABT7MCP2</accession>
<dbReference type="EMBL" id="JASVWF010000004">
    <property type="protein sequence ID" value="MDL5157934.1"/>
    <property type="molecule type" value="Genomic_DNA"/>
</dbReference>
<organism evidence="1 2">
    <name type="scientific">Actinomycetospora termitidis</name>
    <dbReference type="NCBI Taxonomy" id="3053470"/>
    <lineage>
        <taxon>Bacteria</taxon>
        <taxon>Bacillati</taxon>
        <taxon>Actinomycetota</taxon>
        <taxon>Actinomycetes</taxon>
        <taxon>Pseudonocardiales</taxon>
        <taxon>Pseudonocardiaceae</taxon>
        <taxon>Actinomycetospora</taxon>
    </lineage>
</organism>
<gene>
    <name evidence="1" type="ORF">QRT03_18345</name>
</gene>
<keyword evidence="2" id="KW-1185">Reference proteome</keyword>
<protein>
    <submittedName>
        <fullName evidence="1">Uncharacterized protein</fullName>
    </submittedName>
</protein>
<evidence type="ECO:0000313" key="1">
    <source>
        <dbReference type="EMBL" id="MDL5157934.1"/>
    </source>
</evidence>
<reference evidence="1 2" key="1">
    <citation type="submission" date="2023-06" db="EMBL/GenBank/DDBJ databases">
        <title>Actinomycetospora Odt1-22.</title>
        <authorList>
            <person name="Supong K."/>
        </authorList>
    </citation>
    <scope>NUCLEOTIDE SEQUENCE [LARGE SCALE GENOMIC DNA]</scope>
    <source>
        <strain evidence="1 2">Odt1-22</strain>
    </source>
</reference>
<dbReference type="Proteomes" id="UP001231924">
    <property type="component" value="Unassembled WGS sequence"/>
</dbReference>
<comment type="caution">
    <text evidence="1">The sequence shown here is derived from an EMBL/GenBank/DDBJ whole genome shotgun (WGS) entry which is preliminary data.</text>
</comment>
<sequence length="130" mass="14419">MRSLGALLLGDGRFGEPLRRELLEARPVVFEEGLRGTYVPREGREYTRNPTRGAVAVCANRFVVWSRRSKTVDVPLTRPWLDRMTVAERPAGRLVVGMTLPRDGAPTGTLEVRLRTPAAGRVVALLANVR</sequence>
<proteinExistence type="predicted"/>
<dbReference type="RefSeq" id="WP_286054432.1">
    <property type="nucleotide sequence ID" value="NZ_JASVWF010000004.1"/>
</dbReference>
<name>A0ABT7MCP2_9PSEU</name>
<evidence type="ECO:0000313" key="2">
    <source>
        <dbReference type="Proteomes" id="UP001231924"/>
    </source>
</evidence>